<dbReference type="PANTHER" id="PTHR35186:SF4">
    <property type="entry name" value="PRION-INHIBITION AND PROPAGATION HELO DOMAIN-CONTAINING PROTEIN"/>
    <property type="match status" value="1"/>
</dbReference>
<keyword evidence="1" id="KW-0732">Signal</keyword>
<sequence>MSGLEIAGVVLGALPLIISALEHYAEGINTTKRYWKYKAELRALILQIKTERGIFVNTLEQLLTGIVRIEQMANFVASAGGQLWQEAHFDSKLRNRLKGSYEIYVENMKGIEMALRKMMKKLGLDPDGKPQFTDPSLFKQEYKRLKFSISKAEHSEQINDLRSFNQALARLTKQCLDLEPARALKTHNCPNFKAFRSYAKNLFEILRSGFSCTGGCQGDHAVKLRLENRTEVTKNDDDVSENTHFRVVFMHTLHTHWREAEIRCILDESPCLSPSLNVQSSQKQDLCVAFEKFQQSQDTCMGYLLDSMQRKHGIYPLTETHGCNQQQWVAYSLRQILTGPEDTHKRLTQHDKLRIALDLSSSMLQLYKTPWLEENWSDNDVYFLQKPGAKMVAMYEHPYVYRRLTPLITIAPTQVQQTRYRVIRNQSLYSLGILLIELWYGTSIEQLQMPVDLDCQGTPGVTWCTAERLVENELEFEAGIRYADAVRRCVRCDFDRSDMSLENEEFLQAVFQGVVIPLEMTLKQFSGQLS</sequence>
<evidence type="ECO:0000313" key="4">
    <source>
        <dbReference type="Proteomes" id="UP000651452"/>
    </source>
</evidence>
<organism evidence="3 4">
    <name type="scientific">Ascochyta lentis</name>
    <dbReference type="NCBI Taxonomy" id="205686"/>
    <lineage>
        <taxon>Eukaryota</taxon>
        <taxon>Fungi</taxon>
        <taxon>Dikarya</taxon>
        <taxon>Ascomycota</taxon>
        <taxon>Pezizomycotina</taxon>
        <taxon>Dothideomycetes</taxon>
        <taxon>Pleosporomycetidae</taxon>
        <taxon>Pleosporales</taxon>
        <taxon>Pleosporineae</taxon>
        <taxon>Didymellaceae</taxon>
        <taxon>Ascochyta</taxon>
    </lineage>
</organism>
<feature type="signal peptide" evidence="1">
    <location>
        <begin position="1"/>
        <end position="27"/>
    </location>
</feature>
<dbReference type="Proteomes" id="UP000651452">
    <property type="component" value="Unassembled WGS sequence"/>
</dbReference>
<protein>
    <recommendedName>
        <fullName evidence="2">DUF7580 domain-containing protein</fullName>
    </recommendedName>
</protein>
<dbReference type="InterPro" id="IPR056002">
    <property type="entry name" value="DUF7580"/>
</dbReference>
<feature type="chain" id="PRO_5034317050" description="DUF7580 domain-containing protein" evidence="1">
    <location>
        <begin position="28"/>
        <end position="530"/>
    </location>
</feature>
<comment type="caution">
    <text evidence="3">The sequence shown here is derived from an EMBL/GenBank/DDBJ whole genome shotgun (WGS) entry which is preliminary data.</text>
</comment>
<accession>A0A8H7IUX0</accession>
<dbReference type="EMBL" id="RZGK01000020">
    <property type="protein sequence ID" value="KAF9691558.1"/>
    <property type="molecule type" value="Genomic_DNA"/>
</dbReference>
<proteinExistence type="predicted"/>
<dbReference type="AlphaFoldDB" id="A0A8H7IUX0"/>
<evidence type="ECO:0000259" key="2">
    <source>
        <dbReference type="Pfam" id="PF24476"/>
    </source>
</evidence>
<reference evidence="3" key="2">
    <citation type="submission" date="2020-09" db="EMBL/GenBank/DDBJ databases">
        <title>Reference genome assembly for Australian Ascochyta lentis isolate Al4.</title>
        <authorList>
            <person name="Lee R.C."/>
            <person name="Farfan-Caceres L.M."/>
            <person name="Debler J.W."/>
            <person name="Williams A.H."/>
            <person name="Henares B.M."/>
        </authorList>
    </citation>
    <scope>NUCLEOTIDE SEQUENCE</scope>
    <source>
        <strain evidence="3">Al4</strain>
    </source>
</reference>
<dbReference type="Pfam" id="PF24476">
    <property type="entry name" value="DUF7580"/>
    <property type="match status" value="1"/>
</dbReference>
<dbReference type="OrthoDB" id="3565018at2759"/>
<reference evidence="3" key="1">
    <citation type="submission" date="2018-12" db="EMBL/GenBank/DDBJ databases">
        <authorList>
            <person name="Syme R.A."/>
            <person name="Farfan-Caceres L."/>
            <person name="Lichtenzveig J."/>
        </authorList>
    </citation>
    <scope>NUCLEOTIDE SEQUENCE</scope>
    <source>
        <strain evidence="3">Al4</strain>
    </source>
</reference>
<name>A0A8H7IUX0_9PLEO</name>
<feature type="domain" description="DUF7580" evidence="2">
    <location>
        <begin position="194"/>
        <end position="524"/>
    </location>
</feature>
<evidence type="ECO:0000313" key="3">
    <source>
        <dbReference type="EMBL" id="KAF9691558.1"/>
    </source>
</evidence>
<evidence type="ECO:0000256" key="1">
    <source>
        <dbReference type="SAM" id="SignalP"/>
    </source>
</evidence>
<keyword evidence="4" id="KW-1185">Reference proteome</keyword>
<dbReference type="PANTHER" id="PTHR35186">
    <property type="entry name" value="ANK_REP_REGION DOMAIN-CONTAINING PROTEIN"/>
    <property type="match status" value="1"/>
</dbReference>
<gene>
    <name evidence="3" type="ORF">EKO04_010424</name>
</gene>